<feature type="transmembrane region" description="Helical" evidence="1">
    <location>
        <begin position="12"/>
        <end position="32"/>
    </location>
</feature>
<dbReference type="OrthoDB" id="5318465at2"/>
<comment type="caution">
    <text evidence="2">The sequence shown here is derived from an EMBL/GenBank/DDBJ whole genome shotgun (WGS) entry which is preliminary data.</text>
</comment>
<gene>
    <name evidence="2" type="ORF">LS71_000120</name>
</gene>
<keyword evidence="1" id="KW-0812">Transmembrane</keyword>
<evidence type="ECO:0000256" key="1">
    <source>
        <dbReference type="SAM" id="Phobius"/>
    </source>
</evidence>
<reference evidence="2 3" key="1">
    <citation type="journal article" date="2014" name="Genome Announc.">
        <title>Draft genome sequences of eight enterohepatic helicobacter species isolated from both laboratory and wild rodents.</title>
        <authorList>
            <person name="Sheh A."/>
            <person name="Shen Z."/>
            <person name="Fox J.G."/>
        </authorList>
    </citation>
    <scope>NUCLEOTIDE SEQUENCE [LARGE SCALE GENOMIC DNA]</scope>
    <source>
        <strain evidence="2 3">MIT 09-6949</strain>
    </source>
</reference>
<organism evidence="2 3">
    <name type="scientific">Helicobacter jaachi</name>
    <dbReference type="NCBI Taxonomy" id="1677920"/>
    <lineage>
        <taxon>Bacteria</taxon>
        <taxon>Pseudomonadati</taxon>
        <taxon>Campylobacterota</taxon>
        <taxon>Epsilonproteobacteria</taxon>
        <taxon>Campylobacterales</taxon>
        <taxon>Helicobacteraceae</taxon>
        <taxon>Helicobacter</taxon>
    </lineage>
</organism>
<dbReference type="RefSeq" id="WP_138109768.1">
    <property type="nucleotide sequence ID" value="NZ_JRPR02000001.1"/>
</dbReference>
<sequence>MPLFTSNFKSILKIIGIFLALFAGYNLFLAIAKPQVSLLQHQWQDNIVAAQHYIYAPPPSTLSQSIIVGSSLAVRMDKDILQEHRFYNLALGGDSPLTGLMIIKSCMQKGAQAPKAIYIEENTLFMRDYNKEMIDNLFNPALYTLRKYLPSLLEKYQPLNLIYSALYEYSGLKNKSKWSEQRDERVYEMNMQNFLRQYDEPLTNYTAQLTQLQNLVAFFENNGVKVVFFQMPIDARLAHKALPTQQHALLKQYFGHIAFMPPPEYSQYVSSDGIHLLPKSALDFTQSFLTLAH</sequence>
<keyword evidence="1" id="KW-1133">Transmembrane helix</keyword>
<dbReference type="Proteomes" id="UP000029733">
    <property type="component" value="Unassembled WGS sequence"/>
</dbReference>
<protein>
    <submittedName>
        <fullName evidence="2">Uncharacterized protein</fullName>
    </submittedName>
</protein>
<dbReference type="AlphaFoldDB" id="A0A4U8TD55"/>
<name>A0A4U8TD55_9HELI</name>
<proteinExistence type="predicted"/>
<evidence type="ECO:0000313" key="3">
    <source>
        <dbReference type="Proteomes" id="UP000029733"/>
    </source>
</evidence>
<dbReference type="EMBL" id="JRPR02000001">
    <property type="protein sequence ID" value="TLD97208.1"/>
    <property type="molecule type" value="Genomic_DNA"/>
</dbReference>
<keyword evidence="3" id="KW-1185">Reference proteome</keyword>
<accession>A0A4U8TD55</accession>
<evidence type="ECO:0000313" key="2">
    <source>
        <dbReference type="EMBL" id="TLD97208.1"/>
    </source>
</evidence>
<keyword evidence="1" id="KW-0472">Membrane</keyword>